<dbReference type="EMBL" id="BRXZ01007231">
    <property type="protein sequence ID" value="GMI25758.1"/>
    <property type="molecule type" value="Genomic_DNA"/>
</dbReference>
<dbReference type="OrthoDB" id="6510177at2759"/>
<dbReference type="PANTHER" id="PTHR10796:SF92">
    <property type="entry name" value="PATCHED-RELATED, ISOFORM A"/>
    <property type="match status" value="1"/>
</dbReference>
<protein>
    <submittedName>
        <fullName evidence="2">Uncharacterized protein</fullName>
    </submittedName>
</protein>
<proteinExistence type="predicted"/>
<dbReference type="PANTHER" id="PTHR10796">
    <property type="entry name" value="PATCHED-RELATED"/>
    <property type="match status" value="1"/>
</dbReference>
<keyword evidence="1" id="KW-0472">Membrane</keyword>
<dbReference type="Proteomes" id="UP001165082">
    <property type="component" value="Unassembled WGS sequence"/>
</dbReference>
<comment type="caution">
    <text evidence="2">The sequence shown here is derived from an EMBL/GenBank/DDBJ whole genome shotgun (WGS) entry which is preliminary data.</text>
</comment>
<dbReference type="InterPro" id="IPR051697">
    <property type="entry name" value="Patched_domain-protein"/>
</dbReference>
<keyword evidence="1" id="KW-0812">Transmembrane</keyword>
<accession>A0A9W7G092</accession>
<organism evidence="2 3">
    <name type="scientific">Triparma retinervis</name>
    <dbReference type="NCBI Taxonomy" id="2557542"/>
    <lineage>
        <taxon>Eukaryota</taxon>
        <taxon>Sar</taxon>
        <taxon>Stramenopiles</taxon>
        <taxon>Ochrophyta</taxon>
        <taxon>Bolidophyceae</taxon>
        <taxon>Parmales</taxon>
        <taxon>Triparmaceae</taxon>
        <taxon>Triparma</taxon>
    </lineage>
</organism>
<evidence type="ECO:0000256" key="1">
    <source>
        <dbReference type="SAM" id="Phobius"/>
    </source>
</evidence>
<dbReference type="SUPFAM" id="SSF82866">
    <property type="entry name" value="Multidrug efflux transporter AcrB transmembrane domain"/>
    <property type="match status" value="1"/>
</dbReference>
<evidence type="ECO:0000313" key="2">
    <source>
        <dbReference type="EMBL" id="GMI25758.1"/>
    </source>
</evidence>
<keyword evidence="3" id="KW-1185">Reference proteome</keyword>
<sequence>MDVINECFETRTRTIWFYFYDLDYKDEEEVNPNRKLGEMMERIEEQPKVDGNVGGITELWYMAYLDYLFGVKKFEDGEESTGFGEHSSEFLTSDSCLGGSCGSYALDVLGNVTPSGPLSTMLGSTFTALKRSPFETEEMWRFYKQVKGAATSTGLNIMVNMMHRMTAETNEVNTEYLWRSLFTTLVAVFLVCLVLSNSLVAYEVALTMVLLDCTLVGLSSYSGVKLSVISFACVIMSVGLCVNYLLHMAQKCVKEVNLLRTLKTGDVHSCGRECAMDSKTQLDNRNSCGSFSPRMHSTMLTKIMPNRSARTTSKRLQSTVRGWSSLARLFFIIVGFLQVVQGLEGSQHIQVGSSIIRAKGDGKFNQKTFAPTTSLFHFDNGGSLIEEFLE</sequence>
<name>A0A9W7G092_9STRA</name>
<feature type="transmembrane region" description="Helical" evidence="1">
    <location>
        <begin position="227"/>
        <end position="246"/>
    </location>
</feature>
<feature type="non-terminal residue" evidence="2">
    <location>
        <position position="1"/>
    </location>
</feature>
<gene>
    <name evidence="2" type="ORF">TrRE_jg12090</name>
</gene>
<keyword evidence="1" id="KW-1133">Transmembrane helix</keyword>
<evidence type="ECO:0000313" key="3">
    <source>
        <dbReference type="Proteomes" id="UP001165082"/>
    </source>
</evidence>
<dbReference type="AlphaFoldDB" id="A0A9W7G092"/>
<reference evidence="2" key="1">
    <citation type="submission" date="2022-07" db="EMBL/GenBank/DDBJ databases">
        <title>Genome analysis of Parmales, a sister group of diatoms, reveals the evolutionary specialization of diatoms from phago-mixotrophs to photoautotrophs.</title>
        <authorList>
            <person name="Ban H."/>
            <person name="Sato S."/>
            <person name="Yoshikawa S."/>
            <person name="Kazumasa Y."/>
            <person name="Nakamura Y."/>
            <person name="Ichinomiya M."/>
            <person name="Saitoh K."/>
            <person name="Sato N."/>
            <person name="Blanc-Mathieu R."/>
            <person name="Endo H."/>
            <person name="Kuwata A."/>
            <person name="Ogata H."/>
        </authorList>
    </citation>
    <scope>NUCLEOTIDE SEQUENCE</scope>
</reference>
<dbReference type="GO" id="GO:0016020">
    <property type="term" value="C:membrane"/>
    <property type="evidence" value="ECO:0007669"/>
    <property type="project" value="TreeGrafter"/>
</dbReference>
<dbReference type="Gene3D" id="1.20.1640.10">
    <property type="entry name" value="Multidrug efflux transporter AcrB transmembrane domain"/>
    <property type="match status" value="1"/>
</dbReference>